<evidence type="ECO:0000259" key="4">
    <source>
        <dbReference type="PROSITE" id="PS51379"/>
    </source>
</evidence>
<dbReference type="Proteomes" id="UP000050417">
    <property type="component" value="Unassembled WGS sequence"/>
</dbReference>
<evidence type="ECO:0000313" key="5">
    <source>
        <dbReference type="EMBL" id="KPL79118.1"/>
    </source>
</evidence>
<keyword evidence="6" id="KW-1185">Reference proteome</keyword>
<dbReference type="RefSeq" id="WP_075061751.1">
    <property type="nucleotide sequence ID" value="NZ_LGCL01000015.1"/>
</dbReference>
<keyword evidence="1" id="KW-0479">Metal-binding</keyword>
<dbReference type="PROSITE" id="PS00198">
    <property type="entry name" value="4FE4S_FER_1"/>
    <property type="match status" value="1"/>
</dbReference>
<protein>
    <recommendedName>
        <fullName evidence="4">4Fe-4S ferredoxin-type domain-containing protein</fullName>
    </recommendedName>
</protein>
<keyword evidence="2" id="KW-0408">Iron</keyword>
<evidence type="ECO:0000313" key="6">
    <source>
        <dbReference type="Proteomes" id="UP000050417"/>
    </source>
</evidence>
<dbReference type="Pfam" id="PF13183">
    <property type="entry name" value="Fer4_8"/>
    <property type="match status" value="1"/>
</dbReference>
<dbReference type="STRING" id="1134406.ADN00_04455"/>
<comment type="caution">
    <text evidence="5">The sequence shown here is derived from an EMBL/GenBank/DDBJ whole genome shotgun (WGS) entry which is preliminary data.</text>
</comment>
<sequence length="317" mass="35500">MSNLQDAIRQEAARLLAEKIVDVVIGFESESTPLKPQPAFIRRADEAEKLVFNGFCQNNLATFLNRYPKTTRIGLVARGCESRAAHALLVEHQRSRESLYLIGVPCQGIVDWRKVELRAGENILSAQEDDGVVRVMTRQGEVSLPREELLHDSCARCLHPNPVNADVMLGEPLSEGDPARARQPIDAFEALSGAERYAFFTHEAERCIRCYACREACPMCYCAECFVDHTAPRWAESTTAASGTQAWHLVRAFHQAGRCVSCGACERACPMDIKMTYLTDKLNEDMRALYGFEPGMDDTRQPPFAAFSLDDKDRFMS</sequence>
<evidence type="ECO:0000256" key="2">
    <source>
        <dbReference type="ARBA" id="ARBA00023004"/>
    </source>
</evidence>
<proteinExistence type="predicted"/>
<dbReference type="InterPro" id="IPR017896">
    <property type="entry name" value="4Fe4S_Fe-S-bd"/>
</dbReference>
<gene>
    <name evidence="5" type="ORF">ADN00_04455</name>
</gene>
<dbReference type="GO" id="GO:0051536">
    <property type="term" value="F:iron-sulfur cluster binding"/>
    <property type="evidence" value="ECO:0007669"/>
    <property type="project" value="UniProtKB-KW"/>
</dbReference>
<reference evidence="5 6" key="1">
    <citation type="submission" date="2015-07" db="EMBL/GenBank/DDBJ databases">
        <title>Genome sequence of Ornatilinea apprima DSM 23815.</title>
        <authorList>
            <person name="Hemp J."/>
            <person name="Ward L.M."/>
            <person name="Pace L.A."/>
            <person name="Fischer W.W."/>
        </authorList>
    </citation>
    <scope>NUCLEOTIDE SEQUENCE [LARGE SCALE GENOMIC DNA]</scope>
    <source>
        <strain evidence="5 6">P3M-1</strain>
    </source>
</reference>
<dbReference type="PROSITE" id="PS51379">
    <property type="entry name" value="4FE4S_FER_2"/>
    <property type="match status" value="2"/>
</dbReference>
<feature type="domain" description="4Fe-4S ferredoxin-type" evidence="4">
    <location>
        <begin position="198"/>
        <end position="218"/>
    </location>
</feature>
<dbReference type="GO" id="GO:0046872">
    <property type="term" value="F:metal ion binding"/>
    <property type="evidence" value="ECO:0007669"/>
    <property type="project" value="UniProtKB-KW"/>
</dbReference>
<keyword evidence="3" id="KW-0411">Iron-sulfur</keyword>
<dbReference type="OrthoDB" id="9773828at2"/>
<feature type="domain" description="4Fe-4S ferredoxin-type" evidence="4">
    <location>
        <begin position="250"/>
        <end position="280"/>
    </location>
</feature>
<accession>A0A0P6XAH6</accession>
<organism evidence="5 6">
    <name type="scientific">Ornatilinea apprima</name>
    <dbReference type="NCBI Taxonomy" id="1134406"/>
    <lineage>
        <taxon>Bacteria</taxon>
        <taxon>Bacillati</taxon>
        <taxon>Chloroflexota</taxon>
        <taxon>Anaerolineae</taxon>
        <taxon>Anaerolineales</taxon>
        <taxon>Anaerolineaceae</taxon>
        <taxon>Ornatilinea</taxon>
    </lineage>
</organism>
<dbReference type="EMBL" id="LGCL01000015">
    <property type="protein sequence ID" value="KPL79118.1"/>
    <property type="molecule type" value="Genomic_DNA"/>
</dbReference>
<evidence type="ECO:0000256" key="3">
    <source>
        <dbReference type="ARBA" id="ARBA00023014"/>
    </source>
</evidence>
<name>A0A0P6XAH6_9CHLR</name>
<dbReference type="AlphaFoldDB" id="A0A0P6XAH6"/>
<dbReference type="InterPro" id="IPR009051">
    <property type="entry name" value="Helical_ferredxn"/>
</dbReference>
<dbReference type="SUPFAM" id="SSF46548">
    <property type="entry name" value="alpha-helical ferredoxin"/>
    <property type="match status" value="1"/>
</dbReference>
<evidence type="ECO:0000256" key="1">
    <source>
        <dbReference type="ARBA" id="ARBA00022723"/>
    </source>
</evidence>
<dbReference type="InterPro" id="IPR017900">
    <property type="entry name" value="4Fe4S_Fe_S_CS"/>
</dbReference>
<dbReference type="Gene3D" id="1.10.1060.10">
    <property type="entry name" value="Alpha-helical ferredoxin"/>
    <property type="match status" value="1"/>
</dbReference>